<comment type="caution">
    <text evidence="1">The sequence shown here is derived from an EMBL/GenBank/DDBJ whole genome shotgun (WGS) entry which is preliminary data.</text>
</comment>
<dbReference type="Proteomes" id="UP000076584">
    <property type="component" value="Unassembled WGS sequence"/>
</dbReference>
<reference evidence="1 2" key="1">
    <citation type="submission" date="2015-06" db="EMBL/GenBank/DDBJ databases">
        <title>Survival trade-offs in plant roots during colonization by closely related pathogenic and mutualistic fungi.</title>
        <authorList>
            <person name="Hacquard S."/>
            <person name="Kracher B."/>
            <person name="Hiruma K."/>
            <person name="Weinman A."/>
            <person name="Muench P."/>
            <person name="Garrido Oter R."/>
            <person name="Ver Loren van Themaat E."/>
            <person name="Dallerey J.-F."/>
            <person name="Damm U."/>
            <person name="Henrissat B."/>
            <person name="Lespinet O."/>
            <person name="Thon M."/>
            <person name="Kemen E."/>
            <person name="McHardy A.C."/>
            <person name="Schulze-Lefert P."/>
            <person name="O'Connell R.J."/>
        </authorList>
    </citation>
    <scope>NUCLEOTIDE SEQUENCE [LARGE SCALE GENOMIC DNA]</scope>
    <source>
        <strain evidence="1 2">MAFF 238704</strain>
    </source>
</reference>
<sequence>MSTPRLSQTITGSITDWKRYIQRCYGFSNLNLGGYLEFSDIDTAAPVSDDGTPTEDTALMKSARLCLEATVFFGSRFKDFARLEGILEEIEFVDTRIQLFKWPTDSWPRDQKHKELGYWNYENLKTSFEAFSPPFIRALGWTKEEVLVTVALRKDLGNKSVHAYYNTWSIYGTKPLRSQKSASDRSLNALAIEENIEFRFALGVEDGVVSTNENS</sequence>
<evidence type="ECO:0000313" key="2">
    <source>
        <dbReference type="Proteomes" id="UP000076584"/>
    </source>
</evidence>
<dbReference type="AlphaFoldDB" id="A0A161W537"/>
<dbReference type="GO" id="GO:0008168">
    <property type="term" value="F:methyltransferase activity"/>
    <property type="evidence" value="ECO:0007669"/>
    <property type="project" value="UniProtKB-KW"/>
</dbReference>
<proteinExistence type="predicted"/>
<dbReference type="STRING" id="1573173.A0A161W537"/>
<keyword evidence="1" id="KW-0489">Methyltransferase</keyword>
<organism evidence="1 2">
    <name type="scientific">Colletotrichum incanum</name>
    <name type="common">Soybean anthracnose fungus</name>
    <dbReference type="NCBI Taxonomy" id="1573173"/>
    <lineage>
        <taxon>Eukaryota</taxon>
        <taxon>Fungi</taxon>
        <taxon>Dikarya</taxon>
        <taxon>Ascomycota</taxon>
        <taxon>Pezizomycotina</taxon>
        <taxon>Sordariomycetes</taxon>
        <taxon>Hypocreomycetidae</taxon>
        <taxon>Glomerellales</taxon>
        <taxon>Glomerellaceae</taxon>
        <taxon>Colletotrichum</taxon>
        <taxon>Colletotrichum spaethianum species complex</taxon>
    </lineage>
</organism>
<accession>A0A161W537</accession>
<gene>
    <name evidence="1" type="ORF">CI238_07030</name>
</gene>
<dbReference type="EMBL" id="LFIW01002194">
    <property type="protein sequence ID" value="KZL78868.1"/>
    <property type="molecule type" value="Genomic_DNA"/>
</dbReference>
<name>A0A161W537_COLIC</name>
<dbReference type="SUPFAM" id="SSF53335">
    <property type="entry name" value="S-adenosyl-L-methionine-dependent methyltransferases"/>
    <property type="match status" value="1"/>
</dbReference>
<keyword evidence="1" id="KW-0808">Transferase</keyword>
<dbReference type="GO" id="GO:0032259">
    <property type="term" value="P:methylation"/>
    <property type="evidence" value="ECO:0007669"/>
    <property type="project" value="UniProtKB-KW"/>
</dbReference>
<evidence type="ECO:0000313" key="1">
    <source>
        <dbReference type="EMBL" id="KZL78868.1"/>
    </source>
</evidence>
<protein>
    <submittedName>
        <fullName evidence="1">Methyltransferase domain-containing protein</fullName>
    </submittedName>
</protein>
<dbReference type="InterPro" id="IPR029063">
    <property type="entry name" value="SAM-dependent_MTases_sf"/>
</dbReference>
<keyword evidence="2" id="KW-1185">Reference proteome</keyword>